<feature type="domain" description="RING-type" evidence="9">
    <location>
        <begin position="20"/>
        <end position="66"/>
    </location>
</feature>
<reference evidence="10" key="1">
    <citation type="submission" date="2020-07" db="EMBL/GenBank/DDBJ databases">
        <title>Ethylene signaling mediates host invasion by parasitic plants.</title>
        <authorList>
            <person name="Yoshida S."/>
        </authorList>
    </citation>
    <scope>NUCLEOTIDE SEQUENCE</scope>
    <source>
        <strain evidence="10">Okayama</strain>
    </source>
</reference>
<accession>A0A830BNQ7</accession>
<evidence type="ECO:0000256" key="4">
    <source>
        <dbReference type="ARBA" id="ARBA00022723"/>
    </source>
</evidence>
<evidence type="ECO:0000256" key="2">
    <source>
        <dbReference type="ARBA" id="ARBA00012483"/>
    </source>
</evidence>
<gene>
    <name evidence="10" type="ORF">PHJA_000992300</name>
</gene>
<dbReference type="AlphaFoldDB" id="A0A830BNQ7"/>
<protein>
    <recommendedName>
        <fullName evidence="2">RING-type E3 ubiquitin transferase</fullName>
        <ecNumber evidence="2">2.3.2.27</ecNumber>
    </recommendedName>
</protein>
<dbReference type="GO" id="GO:0008270">
    <property type="term" value="F:zinc ion binding"/>
    <property type="evidence" value="ECO:0007669"/>
    <property type="project" value="UniProtKB-KW"/>
</dbReference>
<dbReference type="SMART" id="SM00184">
    <property type="entry name" value="RING"/>
    <property type="match status" value="1"/>
</dbReference>
<dbReference type="Proteomes" id="UP000653305">
    <property type="component" value="Unassembled WGS sequence"/>
</dbReference>
<dbReference type="PANTHER" id="PTHR22937">
    <property type="entry name" value="E3 UBIQUITIN-PROTEIN LIGASE RNF165"/>
    <property type="match status" value="1"/>
</dbReference>
<dbReference type="InterPro" id="IPR045191">
    <property type="entry name" value="MBR1/2-like"/>
</dbReference>
<dbReference type="GO" id="GO:0061630">
    <property type="term" value="F:ubiquitin protein ligase activity"/>
    <property type="evidence" value="ECO:0007669"/>
    <property type="project" value="UniProtKB-EC"/>
</dbReference>
<evidence type="ECO:0000256" key="7">
    <source>
        <dbReference type="ARBA" id="ARBA00022833"/>
    </source>
</evidence>
<comment type="caution">
    <text evidence="10">The sequence shown here is derived from an EMBL/GenBank/DDBJ whole genome shotgun (WGS) entry which is preliminary data.</text>
</comment>
<dbReference type="InterPro" id="IPR013083">
    <property type="entry name" value="Znf_RING/FYVE/PHD"/>
</dbReference>
<dbReference type="PROSITE" id="PS50089">
    <property type="entry name" value="ZF_RING_2"/>
    <property type="match status" value="1"/>
</dbReference>
<dbReference type="SUPFAM" id="SSF57850">
    <property type="entry name" value="RING/U-box"/>
    <property type="match status" value="1"/>
</dbReference>
<keyword evidence="7" id="KW-0862">Zinc</keyword>
<dbReference type="EMBL" id="BMAC01000168">
    <property type="protein sequence ID" value="GFP88486.1"/>
    <property type="molecule type" value="Genomic_DNA"/>
</dbReference>
<dbReference type="OrthoDB" id="913834at2759"/>
<evidence type="ECO:0000256" key="8">
    <source>
        <dbReference type="PROSITE-ProRule" id="PRU00175"/>
    </source>
</evidence>
<keyword evidence="11" id="KW-1185">Reference proteome</keyword>
<evidence type="ECO:0000313" key="10">
    <source>
        <dbReference type="EMBL" id="GFP88486.1"/>
    </source>
</evidence>
<keyword evidence="5 8" id="KW-0863">Zinc-finger</keyword>
<name>A0A830BNQ7_9LAMI</name>
<dbReference type="PANTHER" id="PTHR22937:SF163">
    <property type="entry name" value="RING-TYPE E3 UBIQUITIN TRANSFERASE"/>
    <property type="match status" value="1"/>
</dbReference>
<evidence type="ECO:0000256" key="6">
    <source>
        <dbReference type="ARBA" id="ARBA00022786"/>
    </source>
</evidence>
<comment type="catalytic activity">
    <reaction evidence="1">
        <text>S-ubiquitinyl-[E2 ubiquitin-conjugating enzyme]-L-cysteine + [acceptor protein]-L-lysine = [E2 ubiquitin-conjugating enzyme]-L-cysteine + N(6)-ubiquitinyl-[acceptor protein]-L-lysine.</text>
        <dbReference type="EC" id="2.3.2.27"/>
    </reaction>
</comment>
<evidence type="ECO:0000256" key="1">
    <source>
        <dbReference type="ARBA" id="ARBA00000900"/>
    </source>
</evidence>
<dbReference type="Pfam" id="PF13639">
    <property type="entry name" value="zf-RING_2"/>
    <property type="match status" value="1"/>
</dbReference>
<keyword evidence="3" id="KW-0808">Transferase</keyword>
<dbReference type="EC" id="2.3.2.27" evidence="2"/>
<keyword evidence="4" id="KW-0479">Metal-binding</keyword>
<evidence type="ECO:0000259" key="9">
    <source>
        <dbReference type="PROSITE" id="PS50089"/>
    </source>
</evidence>
<evidence type="ECO:0000256" key="3">
    <source>
        <dbReference type="ARBA" id="ARBA00022679"/>
    </source>
</evidence>
<evidence type="ECO:0000313" key="11">
    <source>
        <dbReference type="Proteomes" id="UP000653305"/>
    </source>
</evidence>
<evidence type="ECO:0000256" key="5">
    <source>
        <dbReference type="ARBA" id="ARBA00022771"/>
    </source>
</evidence>
<dbReference type="Gene3D" id="3.30.40.10">
    <property type="entry name" value="Zinc/RING finger domain, C3HC4 (zinc finger)"/>
    <property type="match status" value="1"/>
</dbReference>
<keyword evidence="6" id="KW-0833">Ubl conjugation pathway</keyword>
<organism evidence="10 11">
    <name type="scientific">Phtheirospermum japonicum</name>
    <dbReference type="NCBI Taxonomy" id="374723"/>
    <lineage>
        <taxon>Eukaryota</taxon>
        <taxon>Viridiplantae</taxon>
        <taxon>Streptophyta</taxon>
        <taxon>Embryophyta</taxon>
        <taxon>Tracheophyta</taxon>
        <taxon>Spermatophyta</taxon>
        <taxon>Magnoliopsida</taxon>
        <taxon>eudicotyledons</taxon>
        <taxon>Gunneridae</taxon>
        <taxon>Pentapetalae</taxon>
        <taxon>asterids</taxon>
        <taxon>lamiids</taxon>
        <taxon>Lamiales</taxon>
        <taxon>Orobanchaceae</taxon>
        <taxon>Orobanchaceae incertae sedis</taxon>
        <taxon>Phtheirospermum</taxon>
    </lineage>
</organism>
<proteinExistence type="predicted"/>
<dbReference type="InterPro" id="IPR001841">
    <property type="entry name" value="Znf_RING"/>
</dbReference>
<sequence>MSKYLKLRICDHDDDDDETCVVCQDGLCQEEEDNGMMIVTLGCGHEYHVGCIKPWLRMKDFCPICKAKVLEQGVNEGN</sequence>